<reference evidence="2 3" key="1">
    <citation type="journal article" date="2011" name="J. Bacteriol.">
        <title>Genome sequence of 'Pedosphaera parvula' Ellin514, an aerobic Verrucomicrobial isolate from pasture soil.</title>
        <authorList>
            <person name="Kant R."/>
            <person name="van Passel M.W."/>
            <person name="Sangwan P."/>
            <person name="Palva A."/>
            <person name="Lucas S."/>
            <person name="Copeland A."/>
            <person name="Lapidus A."/>
            <person name="Glavina Del Rio T."/>
            <person name="Dalin E."/>
            <person name="Tice H."/>
            <person name="Bruce D."/>
            <person name="Goodwin L."/>
            <person name="Pitluck S."/>
            <person name="Chertkov O."/>
            <person name="Larimer F.W."/>
            <person name="Land M.L."/>
            <person name="Hauser L."/>
            <person name="Brettin T.S."/>
            <person name="Detter J.C."/>
            <person name="Han S."/>
            <person name="de Vos W.M."/>
            <person name="Janssen P.H."/>
            <person name="Smidt H."/>
        </authorList>
    </citation>
    <scope>NUCLEOTIDE SEQUENCE [LARGE SCALE GENOMIC DNA]</scope>
    <source>
        <strain evidence="2 3">Ellin514</strain>
    </source>
</reference>
<name>B9XC65_PEDPL</name>
<evidence type="ECO:0000313" key="2">
    <source>
        <dbReference type="EMBL" id="EEF62533.1"/>
    </source>
</evidence>
<feature type="transmembrane region" description="Helical" evidence="1">
    <location>
        <begin position="73"/>
        <end position="95"/>
    </location>
</feature>
<dbReference type="AlphaFoldDB" id="B9XC65"/>
<organism evidence="2 3">
    <name type="scientific">Pedosphaera parvula (strain Ellin514)</name>
    <dbReference type="NCBI Taxonomy" id="320771"/>
    <lineage>
        <taxon>Bacteria</taxon>
        <taxon>Pseudomonadati</taxon>
        <taxon>Verrucomicrobiota</taxon>
        <taxon>Pedosphaerae</taxon>
        <taxon>Pedosphaerales</taxon>
        <taxon>Pedosphaeraceae</taxon>
        <taxon>Pedosphaera</taxon>
    </lineage>
</organism>
<dbReference type="STRING" id="320771.Cflav_PD5168"/>
<keyword evidence="1" id="KW-1133">Transmembrane helix</keyword>
<dbReference type="OrthoDB" id="281692at2"/>
<proteinExistence type="predicted"/>
<accession>B9XC65</accession>
<comment type="caution">
    <text evidence="2">The sequence shown here is derived from an EMBL/GenBank/DDBJ whole genome shotgun (WGS) entry which is preliminary data.</text>
</comment>
<evidence type="ECO:0000256" key="1">
    <source>
        <dbReference type="SAM" id="Phobius"/>
    </source>
</evidence>
<evidence type="ECO:0000313" key="3">
    <source>
        <dbReference type="Proteomes" id="UP000003688"/>
    </source>
</evidence>
<feature type="transmembrane region" description="Helical" evidence="1">
    <location>
        <begin position="17"/>
        <end position="36"/>
    </location>
</feature>
<protein>
    <submittedName>
        <fullName evidence="2">Uncharacterized protein</fullName>
    </submittedName>
</protein>
<sequence length="100" mass="11495">MNIRAALTEPTKAMHLVLRYGLLALILSLLAIDIRWRLRLSPGFAGERYSNGVAALMLLFNHLAFQFRWPTPVLTAALRILAFGWLAFGLLYIFYQWRVC</sequence>
<dbReference type="Proteomes" id="UP000003688">
    <property type="component" value="Unassembled WGS sequence"/>
</dbReference>
<gene>
    <name evidence="2" type="ORF">Cflav_PD5168</name>
</gene>
<keyword evidence="1" id="KW-0472">Membrane</keyword>
<dbReference type="EMBL" id="ABOX02000004">
    <property type="protein sequence ID" value="EEF62533.1"/>
    <property type="molecule type" value="Genomic_DNA"/>
</dbReference>
<keyword evidence="3" id="KW-1185">Reference proteome</keyword>
<keyword evidence="1" id="KW-0812">Transmembrane</keyword>